<sequence>DCLVLNVFVQRWRLPSEQCTGADVVGTCGRGEQANAEALAPVLVYIHGGSGMHGAAHNPGASGADLAESQDLVCIDVNYRLGILGFLAHPELSAEDAEAAQAGDPWGGSGSYALLDQVAALEWVQQHAASFGGDPDRVTTPPPQTAPPPRAYLGNFARHGDPNGAGLPAWPAKSPGSALYLEVGSGPKAKALSERDRRRHRLLGCHYFSGRVLAEVQRGEPAAGRPPLGYACGWPEA</sequence>
<dbReference type="Pfam" id="PF00135">
    <property type="entry name" value="COesterase"/>
    <property type="match status" value="1"/>
</dbReference>
<reference evidence="2" key="1">
    <citation type="submission" date="2023-10" db="EMBL/GenBank/DDBJ databases">
        <authorList>
            <person name="Chen Y."/>
            <person name="Shah S."/>
            <person name="Dougan E. K."/>
            <person name="Thang M."/>
            <person name="Chan C."/>
        </authorList>
    </citation>
    <scope>NUCLEOTIDE SEQUENCE [LARGE SCALE GENOMIC DNA]</scope>
</reference>
<dbReference type="InterPro" id="IPR050309">
    <property type="entry name" value="Type-B_Carboxylest/Lipase"/>
</dbReference>
<protein>
    <recommendedName>
        <fullName evidence="1">Carboxylesterase type B domain-containing protein</fullName>
    </recommendedName>
</protein>
<dbReference type="Proteomes" id="UP001189429">
    <property type="component" value="Unassembled WGS sequence"/>
</dbReference>
<gene>
    <name evidence="2" type="ORF">PCOR1329_LOCUS38465</name>
</gene>
<dbReference type="SUPFAM" id="SSF53474">
    <property type="entry name" value="alpha/beta-Hydrolases"/>
    <property type="match status" value="1"/>
</dbReference>
<dbReference type="PANTHER" id="PTHR11559">
    <property type="entry name" value="CARBOXYLESTERASE"/>
    <property type="match status" value="1"/>
</dbReference>
<dbReference type="InterPro" id="IPR029058">
    <property type="entry name" value="AB_hydrolase_fold"/>
</dbReference>
<organism evidence="2 3">
    <name type="scientific">Prorocentrum cordatum</name>
    <dbReference type="NCBI Taxonomy" id="2364126"/>
    <lineage>
        <taxon>Eukaryota</taxon>
        <taxon>Sar</taxon>
        <taxon>Alveolata</taxon>
        <taxon>Dinophyceae</taxon>
        <taxon>Prorocentrales</taxon>
        <taxon>Prorocentraceae</taxon>
        <taxon>Prorocentrum</taxon>
    </lineage>
</organism>
<evidence type="ECO:0000259" key="1">
    <source>
        <dbReference type="Pfam" id="PF00135"/>
    </source>
</evidence>
<evidence type="ECO:0000313" key="3">
    <source>
        <dbReference type="Proteomes" id="UP001189429"/>
    </source>
</evidence>
<name>A0ABN9TF06_9DINO</name>
<comment type="caution">
    <text evidence="2">The sequence shown here is derived from an EMBL/GenBank/DDBJ whole genome shotgun (WGS) entry which is preliminary data.</text>
</comment>
<keyword evidence="3" id="KW-1185">Reference proteome</keyword>
<dbReference type="Gene3D" id="3.40.50.1820">
    <property type="entry name" value="alpha/beta hydrolase"/>
    <property type="match status" value="1"/>
</dbReference>
<feature type="non-terminal residue" evidence="2">
    <location>
        <position position="1"/>
    </location>
</feature>
<accession>A0ABN9TF06</accession>
<dbReference type="EMBL" id="CAUYUJ010014658">
    <property type="protein sequence ID" value="CAK0844365.1"/>
    <property type="molecule type" value="Genomic_DNA"/>
</dbReference>
<proteinExistence type="predicted"/>
<feature type="domain" description="Carboxylesterase type B" evidence="1">
    <location>
        <begin position="1"/>
        <end position="139"/>
    </location>
</feature>
<evidence type="ECO:0000313" key="2">
    <source>
        <dbReference type="EMBL" id="CAK0844365.1"/>
    </source>
</evidence>
<dbReference type="InterPro" id="IPR002018">
    <property type="entry name" value="CarbesteraseB"/>
</dbReference>